<dbReference type="InterPro" id="IPR006311">
    <property type="entry name" value="TAT_signal"/>
</dbReference>
<dbReference type="Proteomes" id="UP000006794">
    <property type="component" value="Chromosome"/>
</dbReference>
<dbReference type="OrthoDB" id="269065at2157"/>
<gene>
    <name evidence="1" type="ordered locus">Halxa_0891</name>
</gene>
<dbReference type="RefSeq" id="WP_013878428.1">
    <property type="nucleotide sequence ID" value="NC_015666.1"/>
</dbReference>
<evidence type="ECO:0000313" key="1">
    <source>
        <dbReference type="EMBL" id="AEH35528.1"/>
    </source>
</evidence>
<dbReference type="AlphaFoldDB" id="F8D7S5"/>
<dbReference type="eggNOG" id="arCOG09011">
    <property type="taxonomic scope" value="Archaea"/>
</dbReference>
<dbReference type="EMBL" id="CP002839">
    <property type="protein sequence ID" value="AEH35528.1"/>
    <property type="molecule type" value="Genomic_DNA"/>
</dbReference>
<proteinExistence type="predicted"/>
<dbReference type="GeneID" id="10795865"/>
<dbReference type="HOGENOM" id="CLU_598009_0_0_2"/>
<organism evidence="1 2">
    <name type="scientific">Halopiger xanaduensis (strain DSM 18323 / JCM 14033 / SH-6)</name>
    <dbReference type="NCBI Taxonomy" id="797210"/>
    <lineage>
        <taxon>Archaea</taxon>
        <taxon>Methanobacteriati</taxon>
        <taxon>Methanobacteriota</taxon>
        <taxon>Stenosarchaea group</taxon>
        <taxon>Halobacteria</taxon>
        <taxon>Halobacteriales</taxon>
        <taxon>Natrialbaceae</taxon>
        <taxon>Halopiger</taxon>
    </lineage>
</organism>
<evidence type="ECO:0000313" key="2">
    <source>
        <dbReference type="Proteomes" id="UP000006794"/>
    </source>
</evidence>
<sequence>MVPDLPSLSRRQLLGGLAGGAAVGSGFTAVTAAVRPTALPDILTDWATNHYPTPPAASSLWQPTVTEAHAREAVSLLDETQTAAENRRDEFDAEDSSRRFHGAGGWLEDAEASLEAGDYNDALFEARYGLQFAGQELGELRAELDKADLEALAERTLDLLDRLDSLAAALEPYPVVDPERDLARYSRVELELQRGRHLADWGDLTEVRADPETDEPDLNPASYDADDIGEITSKIRRAEIAVESAERYDEHLRTDLEDAGAETTDYGPHLEELIGEFKAELESMPTRDEVESRYVDDDAESYGPYEFAHWRLARACFPSRLSSLWRSQVGGDLRVLQVLGTARGLADWRAHEAAVDDFVVDPDDEGFDSGHAFAAKRRARSVFRSVVGSDPTPFVAVLAEPGIADVRMAEIDRGSWADDDSSWTPWRERVQAYLHALRGRTRLQAYPDVYERIVSAG</sequence>
<accession>F8D7S5</accession>
<keyword evidence="2" id="KW-1185">Reference proteome</keyword>
<dbReference type="PROSITE" id="PS51318">
    <property type="entry name" value="TAT"/>
    <property type="match status" value="1"/>
</dbReference>
<protein>
    <submittedName>
        <fullName evidence="1">Uncharacterized protein</fullName>
    </submittedName>
</protein>
<dbReference type="KEGG" id="hxa:Halxa_0891"/>
<reference evidence="1 2" key="1">
    <citation type="journal article" date="2012" name="Stand. Genomic Sci.">
        <title>Complete genome sequence of Halopiger xanaduensis type strain (SH-6(T)).</title>
        <authorList>
            <person name="Anderson I."/>
            <person name="Tindall B.J."/>
            <person name="Rohde M."/>
            <person name="Lucas S."/>
            <person name="Han J."/>
            <person name="Lapidus A."/>
            <person name="Cheng J.F."/>
            <person name="Goodwin L."/>
            <person name="Pitluck S."/>
            <person name="Peters L."/>
            <person name="Pati A."/>
            <person name="Mikhailova N."/>
            <person name="Pagani I."/>
            <person name="Teshima H."/>
            <person name="Han C."/>
            <person name="Tapia R."/>
            <person name="Land M."/>
            <person name="Woyke T."/>
            <person name="Klenk H.P."/>
            <person name="Kyrpides N."/>
            <person name="Ivanova N."/>
        </authorList>
    </citation>
    <scope>NUCLEOTIDE SEQUENCE [LARGE SCALE GENOMIC DNA]</scope>
    <source>
        <strain evidence="2">DSM 18323 / JCM 14033 / SH-6</strain>
    </source>
</reference>
<name>F8D7S5_HALXS</name>